<feature type="region of interest" description="Disordered" evidence="1">
    <location>
        <begin position="244"/>
        <end position="268"/>
    </location>
</feature>
<dbReference type="Gene3D" id="3.30.420.10">
    <property type="entry name" value="Ribonuclease H-like superfamily/Ribonuclease H"/>
    <property type="match status" value="1"/>
</dbReference>
<dbReference type="InterPro" id="IPR012337">
    <property type="entry name" value="RNaseH-like_sf"/>
</dbReference>
<dbReference type="Proteomes" id="UP001305779">
    <property type="component" value="Unassembled WGS sequence"/>
</dbReference>
<sequence>MPRFRSNIDMSEDELLDGLMNGTIQIVAASPSVTSTVQPPKIPISQIPWECRGTQTTIRYDLAPPGEPLGLDVEFQNYKVPGEKFKHRIGCMAIVNTAGEVVFHAYFAYGNVPGVQKRYPGAQFMVEAPDFLFQNGALQARKAEKAVKELVRGREIVVHDKTHDQTCFFYETDALKPSNSVTIVDTQRMYSHLAPNGRPSLSRAYSTMFDDTIQNGPHSPVEDARTAVKLHQLEYPYDRIAEAKKLASKSRPKMNPQKPLQRRPGDCV</sequence>
<comment type="caution">
    <text evidence="2">The sequence shown here is derived from an EMBL/GenBank/DDBJ whole genome shotgun (WGS) entry which is preliminary data.</text>
</comment>
<protein>
    <recommendedName>
        <fullName evidence="4">Exonuclease domain-containing protein</fullName>
    </recommendedName>
</protein>
<accession>A0ABR0EL16</accession>
<evidence type="ECO:0008006" key="4">
    <source>
        <dbReference type="Google" id="ProtNLM"/>
    </source>
</evidence>
<organism evidence="2 3">
    <name type="scientific">Zasmidium cellare</name>
    <name type="common">Wine cellar mold</name>
    <name type="synonym">Racodium cellare</name>
    <dbReference type="NCBI Taxonomy" id="395010"/>
    <lineage>
        <taxon>Eukaryota</taxon>
        <taxon>Fungi</taxon>
        <taxon>Dikarya</taxon>
        <taxon>Ascomycota</taxon>
        <taxon>Pezizomycotina</taxon>
        <taxon>Dothideomycetes</taxon>
        <taxon>Dothideomycetidae</taxon>
        <taxon>Mycosphaerellales</taxon>
        <taxon>Mycosphaerellaceae</taxon>
        <taxon>Zasmidium</taxon>
    </lineage>
</organism>
<proteinExistence type="predicted"/>
<evidence type="ECO:0000256" key="1">
    <source>
        <dbReference type="SAM" id="MobiDB-lite"/>
    </source>
</evidence>
<dbReference type="SUPFAM" id="SSF53098">
    <property type="entry name" value="Ribonuclease H-like"/>
    <property type="match status" value="1"/>
</dbReference>
<evidence type="ECO:0000313" key="3">
    <source>
        <dbReference type="Proteomes" id="UP001305779"/>
    </source>
</evidence>
<evidence type="ECO:0000313" key="2">
    <source>
        <dbReference type="EMBL" id="KAK4501956.1"/>
    </source>
</evidence>
<gene>
    <name evidence="2" type="ORF">PRZ48_007766</name>
</gene>
<keyword evidence="3" id="KW-1185">Reference proteome</keyword>
<name>A0ABR0EL16_ZASCE</name>
<dbReference type="InterPro" id="IPR036397">
    <property type="entry name" value="RNaseH_sf"/>
</dbReference>
<reference evidence="2 3" key="1">
    <citation type="journal article" date="2023" name="G3 (Bethesda)">
        <title>A chromosome-level genome assembly of Zasmidium syzygii isolated from banana leaves.</title>
        <authorList>
            <person name="van Westerhoven A.C."/>
            <person name="Mehrabi R."/>
            <person name="Talebi R."/>
            <person name="Steentjes M.B.F."/>
            <person name="Corcolon B."/>
            <person name="Chong P.A."/>
            <person name="Kema G.H.J."/>
            <person name="Seidl M.F."/>
        </authorList>
    </citation>
    <scope>NUCLEOTIDE SEQUENCE [LARGE SCALE GENOMIC DNA]</scope>
    <source>
        <strain evidence="2 3">P124</strain>
    </source>
</reference>
<dbReference type="EMBL" id="JAXOVC010000005">
    <property type="protein sequence ID" value="KAK4501956.1"/>
    <property type="molecule type" value="Genomic_DNA"/>
</dbReference>